<reference evidence="1" key="1">
    <citation type="submission" date="2021-06" db="EMBL/GenBank/DDBJ databases">
        <authorList>
            <person name="Kallberg Y."/>
            <person name="Tangrot J."/>
            <person name="Rosling A."/>
        </authorList>
    </citation>
    <scope>NUCLEOTIDE SEQUENCE</scope>
    <source>
        <strain evidence="1">MA461A</strain>
    </source>
</reference>
<keyword evidence="2" id="KW-1185">Reference proteome</keyword>
<comment type="caution">
    <text evidence="1">The sequence shown here is derived from an EMBL/GenBank/DDBJ whole genome shotgun (WGS) entry which is preliminary data.</text>
</comment>
<sequence length="48" mass="5719">FTYCAMCLYDFHRDDISETRGILEKVTPAIDVGNFQYYYINNCINCRE</sequence>
<feature type="non-terminal residue" evidence="1">
    <location>
        <position position="1"/>
    </location>
</feature>
<protein>
    <submittedName>
        <fullName evidence="1">31101_t:CDS:1</fullName>
    </submittedName>
</protein>
<gene>
    <name evidence="1" type="ORF">RPERSI_LOCUS36944</name>
</gene>
<feature type="non-terminal residue" evidence="1">
    <location>
        <position position="48"/>
    </location>
</feature>
<accession>A0ACA9T086</accession>
<evidence type="ECO:0000313" key="1">
    <source>
        <dbReference type="EMBL" id="CAG8852182.1"/>
    </source>
</evidence>
<dbReference type="Proteomes" id="UP000789920">
    <property type="component" value="Unassembled WGS sequence"/>
</dbReference>
<name>A0ACA9T086_9GLOM</name>
<organism evidence="1 2">
    <name type="scientific">Racocetra persica</name>
    <dbReference type="NCBI Taxonomy" id="160502"/>
    <lineage>
        <taxon>Eukaryota</taxon>
        <taxon>Fungi</taxon>
        <taxon>Fungi incertae sedis</taxon>
        <taxon>Mucoromycota</taxon>
        <taxon>Glomeromycotina</taxon>
        <taxon>Glomeromycetes</taxon>
        <taxon>Diversisporales</taxon>
        <taxon>Gigasporaceae</taxon>
        <taxon>Racocetra</taxon>
    </lineage>
</organism>
<evidence type="ECO:0000313" key="2">
    <source>
        <dbReference type="Proteomes" id="UP000789920"/>
    </source>
</evidence>
<proteinExistence type="predicted"/>
<dbReference type="EMBL" id="CAJVQC010180466">
    <property type="protein sequence ID" value="CAG8852182.1"/>
    <property type="molecule type" value="Genomic_DNA"/>
</dbReference>